<gene>
    <name evidence="1" type="ORF">DHETER_LOCUS1256</name>
</gene>
<keyword evidence="2" id="KW-1185">Reference proteome</keyword>
<sequence length="521" mass="60383">MSFVLASHSTAIQDYRSKYESTLPLPPEKIQHLRLKYFKQIIPGFEVAPAPIKQPDGPLPEEPKICIIGAGMAGLFSALLLQKNFKNIQILECQNRVGGRVHTQYFEGDKEQRLYVELGAMRLPETKEHRLVFDTIDYLNHRITHEKDKIHENFDKGIKLLMQFDEHSVYSYLRENLDIPEPYDLDETIAAIEMTESATGLFRLALVEAVMDAYTFLADSQKWKTIDYGMQRFPDAFKLVYKQEEESNGLGHVRIKYNHKVYKLEYVHKNNKVHVHWKENGKSIKDIFDKVIVTCPLGVVRQWDLLGLDKNDELYHKRRAIRELNYDKSAKLFLKFKTRFWENGTNPIIGGSSSTDLPIRTVIYPSYYVDNKIPTDNPAILLGSYTWANDAEKYAPYSQKENANLCAENLKILHGREVVEENLVTEEFSSIYWPNDTTAVGAFALFGPAQFTNLMYPMLKPMNNIYWAGEHTDIHHAWIVGALNSAVRVVKEIMVQLDMERKWNELKEHELLKNWHGNVKI</sequence>
<evidence type="ECO:0000313" key="1">
    <source>
        <dbReference type="EMBL" id="CAG8460460.1"/>
    </source>
</evidence>
<evidence type="ECO:0000313" key="2">
    <source>
        <dbReference type="Proteomes" id="UP000789702"/>
    </source>
</evidence>
<comment type="caution">
    <text evidence="1">The sequence shown here is derived from an EMBL/GenBank/DDBJ whole genome shotgun (WGS) entry which is preliminary data.</text>
</comment>
<name>A0ACA9K9M4_9GLOM</name>
<reference evidence="1" key="1">
    <citation type="submission" date="2021-06" db="EMBL/GenBank/DDBJ databases">
        <authorList>
            <person name="Kallberg Y."/>
            <person name="Tangrot J."/>
            <person name="Rosling A."/>
        </authorList>
    </citation>
    <scope>NUCLEOTIDE SEQUENCE</scope>
    <source>
        <strain evidence="1">IL203A</strain>
    </source>
</reference>
<accession>A0ACA9K9M4</accession>
<dbReference type="EMBL" id="CAJVPU010000735">
    <property type="protein sequence ID" value="CAG8460460.1"/>
    <property type="molecule type" value="Genomic_DNA"/>
</dbReference>
<proteinExistence type="predicted"/>
<protein>
    <submittedName>
        <fullName evidence="1">4108_t:CDS:1</fullName>
    </submittedName>
</protein>
<organism evidence="1 2">
    <name type="scientific">Dentiscutata heterogama</name>
    <dbReference type="NCBI Taxonomy" id="1316150"/>
    <lineage>
        <taxon>Eukaryota</taxon>
        <taxon>Fungi</taxon>
        <taxon>Fungi incertae sedis</taxon>
        <taxon>Mucoromycota</taxon>
        <taxon>Glomeromycotina</taxon>
        <taxon>Glomeromycetes</taxon>
        <taxon>Diversisporales</taxon>
        <taxon>Gigasporaceae</taxon>
        <taxon>Dentiscutata</taxon>
    </lineage>
</organism>
<dbReference type="Proteomes" id="UP000789702">
    <property type="component" value="Unassembled WGS sequence"/>
</dbReference>